<dbReference type="AlphaFoldDB" id="F2J302"/>
<protein>
    <submittedName>
        <fullName evidence="2">Uncharacterized protein</fullName>
    </submittedName>
</protein>
<reference evidence="2 3" key="1">
    <citation type="journal article" date="2011" name="J. Bacteriol.">
        <title>Complete genome sequence of Polymorphum gilvum SL003B-26A1T, a crude oil-degrading bacterium from oil-polluted saline soil.</title>
        <authorList>
            <person name="Li S.G."/>
            <person name="Tang Y.Q."/>
            <person name="Nie Y."/>
            <person name="Cai M."/>
            <person name="Wu X.L."/>
        </authorList>
    </citation>
    <scope>NUCLEOTIDE SEQUENCE [LARGE SCALE GENOMIC DNA]</scope>
    <source>
        <strain evidence="3">LMG 25793 / CGMCC 1.9160 / SL003B-26A1</strain>
    </source>
</reference>
<name>F2J302_POLGS</name>
<feature type="signal peptide" evidence="1">
    <location>
        <begin position="1"/>
        <end position="23"/>
    </location>
</feature>
<accession>F2J302</accession>
<evidence type="ECO:0000256" key="1">
    <source>
        <dbReference type="SAM" id="SignalP"/>
    </source>
</evidence>
<dbReference type="OrthoDB" id="7427667at2"/>
<organism evidence="2 3">
    <name type="scientific">Polymorphum gilvum (strain LMG 25793 / CGMCC 1.9160 / SL003B-26A1)</name>
    <dbReference type="NCBI Taxonomy" id="991905"/>
    <lineage>
        <taxon>Bacteria</taxon>
        <taxon>Pseudomonadati</taxon>
        <taxon>Pseudomonadota</taxon>
        <taxon>Alphaproteobacteria</taxon>
        <taxon>Rhodobacterales</taxon>
        <taxon>Paracoccaceae</taxon>
        <taxon>Polymorphum</taxon>
    </lineage>
</organism>
<dbReference type="PATRIC" id="fig|991905.3.peg.446"/>
<evidence type="ECO:0000313" key="3">
    <source>
        <dbReference type="Proteomes" id="UP000008130"/>
    </source>
</evidence>
<dbReference type="EMBL" id="CP002568">
    <property type="protein sequence ID" value="ADZ68872.1"/>
    <property type="molecule type" value="Genomic_DNA"/>
</dbReference>
<dbReference type="RefSeq" id="WP_013651196.1">
    <property type="nucleotide sequence ID" value="NC_015259.1"/>
</dbReference>
<feature type="chain" id="PRO_5003278954" evidence="1">
    <location>
        <begin position="24"/>
        <end position="186"/>
    </location>
</feature>
<gene>
    <name evidence="2" type="ordered locus">SL003B_0437</name>
</gene>
<dbReference type="STRING" id="991905.SL003B_0437"/>
<keyword evidence="3" id="KW-1185">Reference proteome</keyword>
<evidence type="ECO:0000313" key="2">
    <source>
        <dbReference type="EMBL" id="ADZ68872.1"/>
    </source>
</evidence>
<dbReference type="HOGENOM" id="CLU_113617_0_0_5"/>
<dbReference type="Proteomes" id="UP000008130">
    <property type="component" value="Chromosome"/>
</dbReference>
<proteinExistence type="predicted"/>
<dbReference type="eggNOG" id="ENOG5030UZ1">
    <property type="taxonomic scope" value="Bacteria"/>
</dbReference>
<sequence>MSRSVAILLAATLAAGGAAPARAAETSAYTKIDLDRCRLVEPAAEEGTFGGAWTCRGHQGIDVHVAEGDLRMFVSFGPGAPDEPAAMQTFPAFNTLNETLEWRLRGGRPFATILRWFLDNEAAGLRDEVLVVTQLVPGAVCHVAYVDARANARANDLARQAADDLAGLHDCSQPARVIGLPGVLNY</sequence>
<keyword evidence="1" id="KW-0732">Signal</keyword>
<dbReference type="KEGG" id="pgv:SL003B_0437"/>